<dbReference type="Proteomes" id="UP000036270">
    <property type="component" value="Unassembled WGS sequence"/>
</dbReference>
<dbReference type="GO" id="GO:0010181">
    <property type="term" value="F:FMN binding"/>
    <property type="evidence" value="ECO:0007669"/>
    <property type="project" value="UniProtKB-UniRule"/>
</dbReference>
<feature type="domain" description="Flavodoxin-like fold" evidence="7">
    <location>
        <begin position="2"/>
        <end position="190"/>
    </location>
</feature>
<dbReference type="GO" id="GO:0009055">
    <property type="term" value="F:electron transfer activity"/>
    <property type="evidence" value="ECO:0007669"/>
    <property type="project" value="UniProtKB-UniRule"/>
</dbReference>
<dbReference type="InterPro" id="IPR003680">
    <property type="entry name" value="Flavodoxin_fold"/>
</dbReference>
<comment type="similarity">
    <text evidence="6">Belongs to the azoreductase type 1 family.</text>
</comment>
<comment type="caution">
    <text evidence="8">The sequence shown here is derived from an EMBL/GenBank/DDBJ whole genome shotgun (WGS) entry which is preliminary data.</text>
</comment>
<name>A0A0J5P425_9PAST</name>
<evidence type="ECO:0000313" key="8">
    <source>
        <dbReference type="EMBL" id="KMK51046.1"/>
    </source>
</evidence>
<dbReference type="AlphaFoldDB" id="A0A0J5P425"/>
<reference evidence="8 9" key="1">
    <citation type="submission" date="2014-12" db="EMBL/GenBank/DDBJ databases">
        <title>Reclassification of Actinobacillus muris as Muribacter muris.</title>
        <authorList>
            <person name="Christensen H."/>
            <person name="Nicklas W."/>
            <person name="Bisgaard M."/>
        </authorList>
    </citation>
    <scope>NUCLEOTIDE SEQUENCE [LARGE SCALE GENOMIC DNA]</scope>
    <source>
        <strain evidence="8 9">Ackerman80-443D</strain>
    </source>
</reference>
<dbReference type="PANTHER" id="PTHR43741:SF2">
    <property type="entry name" value="FMN-DEPENDENT NADH:QUINONE OXIDOREDUCTASE"/>
    <property type="match status" value="1"/>
</dbReference>
<dbReference type="STRING" id="67855.RO21_08335"/>
<sequence length="195" mass="21149">MKNVLVLKSSILADHSQSNLLSDYFTAQLNANITTRDLAAEPLPYFNGEAAVATRGAPQTEAQKSLLALSDELVAELQKTDVLVINAPMYNFSVPAQLKSYFDYVARAGVTFRYTSEGPEGLVKGKKAVVILTTGGLHKDSPTDLVKQYVKTFLAFIGITDVEFVYAEGIGMGEQAVEKARQSAKAELDRIAQSL</sequence>
<keyword evidence="3 6" id="KW-0560">Oxidoreductase</keyword>
<organism evidence="8 9">
    <name type="scientific">Muribacter muris</name>
    <dbReference type="NCBI Taxonomy" id="67855"/>
    <lineage>
        <taxon>Bacteria</taxon>
        <taxon>Pseudomonadati</taxon>
        <taxon>Pseudomonadota</taxon>
        <taxon>Gammaproteobacteria</taxon>
        <taxon>Pasteurellales</taxon>
        <taxon>Pasteurellaceae</taxon>
        <taxon>Muribacter</taxon>
    </lineage>
</organism>
<dbReference type="EMBL" id="JWIZ01000054">
    <property type="protein sequence ID" value="KMK51046.1"/>
    <property type="molecule type" value="Genomic_DNA"/>
</dbReference>
<comment type="subunit">
    <text evidence="6">Homodimer.</text>
</comment>
<evidence type="ECO:0000256" key="5">
    <source>
        <dbReference type="ARBA" id="ARBA00048542"/>
    </source>
</evidence>
<comment type="function">
    <text evidence="6">Also exhibits azoreductase activity. Catalyzes the reductive cleavage of the azo bond in aromatic azo compounds to the corresponding amines.</text>
</comment>
<protein>
    <recommendedName>
        <fullName evidence="6">FMN dependent NADH:quinone oxidoreductase</fullName>
        <ecNumber evidence="6">1.6.5.-</ecNumber>
    </recommendedName>
    <alternativeName>
        <fullName evidence="6">Azo-dye reductase</fullName>
    </alternativeName>
    <alternativeName>
        <fullName evidence="6">FMN-dependent NADH-azo compound oxidoreductase</fullName>
    </alternativeName>
    <alternativeName>
        <fullName evidence="6">FMN-dependent NADH-azoreductase</fullName>
        <ecNumber evidence="6">1.7.1.17</ecNumber>
    </alternativeName>
</protein>
<accession>A0A0J5P425</accession>
<keyword evidence="9" id="KW-1185">Reference proteome</keyword>
<comment type="cofactor">
    <cofactor evidence="6">
        <name>FMN</name>
        <dbReference type="ChEBI" id="CHEBI:58210"/>
    </cofactor>
    <text evidence="6">Binds 1 FMN per subunit.</text>
</comment>
<dbReference type="GO" id="GO:0016652">
    <property type="term" value="F:oxidoreductase activity, acting on NAD(P)H as acceptor"/>
    <property type="evidence" value="ECO:0007669"/>
    <property type="project" value="UniProtKB-UniRule"/>
</dbReference>
<dbReference type="EC" id="1.6.5.-" evidence="6"/>
<feature type="binding site" evidence="6">
    <location>
        <begin position="16"/>
        <end position="18"/>
    </location>
    <ligand>
        <name>FMN</name>
        <dbReference type="ChEBI" id="CHEBI:58210"/>
    </ligand>
</feature>
<evidence type="ECO:0000256" key="1">
    <source>
        <dbReference type="ARBA" id="ARBA00022630"/>
    </source>
</evidence>
<comment type="catalytic activity">
    <reaction evidence="5">
        <text>N,N-dimethyl-1,4-phenylenediamine + anthranilate + 2 NAD(+) = 2-(4-dimethylaminophenyl)diazenylbenzoate + 2 NADH + 2 H(+)</text>
        <dbReference type="Rhea" id="RHEA:55872"/>
        <dbReference type="ChEBI" id="CHEBI:15378"/>
        <dbReference type="ChEBI" id="CHEBI:15783"/>
        <dbReference type="ChEBI" id="CHEBI:16567"/>
        <dbReference type="ChEBI" id="CHEBI:57540"/>
        <dbReference type="ChEBI" id="CHEBI:57945"/>
        <dbReference type="ChEBI" id="CHEBI:71579"/>
        <dbReference type="EC" id="1.7.1.17"/>
    </reaction>
    <physiologicalReaction direction="right-to-left" evidence="5">
        <dbReference type="Rhea" id="RHEA:55874"/>
    </physiologicalReaction>
</comment>
<evidence type="ECO:0000259" key="7">
    <source>
        <dbReference type="Pfam" id="PF02525"/>
    </source>
</evidence>
<feature type="binding site" evidence="6">
    <location>
        <begin position="133"/>
        <end position="136"/>
    </location>
    <ligand>
        <name>FMN</name>
        <dbReference type="ChEBI" id="CHEBI:58210"/>
    </ligand>
</feature>
<dbReference type="EC" id="1.7.1.17" evidence="6"/>
<keyword evidence="2 6" id="KW-0288">FMN</keyword>
<dbReference type="SUPFAM" id="SSF52218">
    <property type="entry name" value="Flavoproteins"/>
    <property type="match status" value="1"/>
</dbReference>
<keyword evidence="4 6" id="KW-0520">NAD</keyword>
<evidence type="ECO:0000256" key="6">
    <source>
        <dbReference type="HAMAP-Rule" id="MF_01216"/>
    </source>
</evidence>
<dbReference type="GO" id="GO:0016655">
    <property type="term" value="F:oxidoreductase activity, acting on NAD(P)H, quinone or similar compound as acceptor"/>
    <property type="evidence" value="ECO:0007669"/>
    <property type="project" value="InterPro"/>
</dbReference>
<feature type="binding site" evidence="6">
    <location>
        <begin position="89"/>
        <end position="92"/>
    </location>
    <ligand>
        <name>FMN</name>
        <dbReference type="ChEBI" id="CHEBI:58210"/>
    </ligand>
</feature>
<comment type="catalytic activity">
    <reaction evidence="6">
        <text>2 a quinone + NADH + H(+) = 2 a 1,4-benzosemiquinone + NAD(+)</text>
        <dbReference type="Rhea" id="RHEA:65952"/>
        <dbReference type="ChEBI" id="CHEBI:15378"/>
        <dbReference type="ChEBI" id="CHEBI:57540"/>
        <dbReference type="ChEBI" id="CHEBI:57945"/>
        <dbReference type="ChEBI" id="CHEBI:132124"/>
        <dbReference type="ChEBI" id="CHEBI:134225"/>
    </reaction>
</comment>
<evidence type="ECO:0000313" key="9">
    <source>
        <dbReference type="Proteomes" id="UP000036270"/>
    </source>
</evidence>
<evidence type="ECO:0000256" key="3">
    <source>
        <dbReference type="ARBA" id="ARBA00023002"/>
    </source>
</evidence>
<dbReference type="Pfam" id="PF02525">
    <property type="entry name" value="Flavodoxin_2"/>
    <property type="match status" value="1"/>
</dbReference>
<feature type="binding site" evidence="6">
    <location>
        <position position="10"/>
    </location>
    <ligand>
        <name>FMN</name>
        <dbReference type="ChEBI" id="CHEBI:58210"/>
    </ligand>
</feature>
<proteinExistence type="inferred from homology"/>
<dbReference type="RefSeq" id="WP_047977335.1">
    <property type="nucleotide sequence ID" value="NZ_JWIZ01000054.1"/>
</dbReference>
<dbReference type="InterPro" id="IPR023048">
    <property type="entry name" value="NADH:quinone_OxRdtase_FMN_depd"/>
</dbReference>
<dbReference type="PANTHER" id="PTHR43741">
    <property type="entry name" value="FMN-DEPENDENT NADH-AZOREDUCTASE 1"/>
    <property type="match status" value="1"/>
</dbReference>
<dbReference type="Gene3D" id="3.40.50.360">
    <property type="match status" value="1"/>
</dbReference>
<dbReference type="PATRIC" id="fig|67855.3.peg.1732"/>
<keyword evidence="1 6" id="KW-0285">Flavoprotein</keyword>
<comment type="function">
    <text evidence="6">Quinone reductase that provides resistance to thiol-specific stress caused by electrophilic quinones.</text>
</comment>
<evidence type="ECO:0000256" key="4">
    <source>
        <dbReference type="ARBA" id="ARBA00023027"/>
    </source>
</evidence>
<dbReference type="InterPro" id="IPR050104">
    <property type="entry name" value="FMN-dep_NADH:Q_OxRdtase_AzoR1"/>
</dbReference>
<dbReference type="InterPro" id="IPR029039">
    <property type="entry name" value="Flavoprotein-like_sf"/>
</dbReference>
<evidence type="ECO:0000256" key="2">
    <source>
        <dbReference type="ARBA" id="ARBA00022643"/>
    </source>
</evidence>
<dbReference type="HAMAP" id="MF_01216">
    <property type="entry name" value="Azoreductase_type1"/>
    <property type="match status" value="1"/>
</dbReference>
<gene>
    <name evidence="6" type="primary">azoR</name>
    <name evidence="8" type="ORF">RO21_08335</name>
</gene>